<evidence type="ECO:0000313" key="2">
    <source>
        <dbReference type="EMBL" id="CAE8718560.1"/>
    </source>
</evidence>
<gene>
    <name evidence="2" type="ORF">PGLA2088_LOCUS40139</name>
</gene>
<feature type="non-terminal residue" evidence="2">
    <location>
        <position position="209"/>
    </location>
</feature>
<comment type="caution">
    <text evidence="2">The sequence shown here is derived from an EMBL/GenBank/DDBJ whole genome shotgun (WGS) entry which is preliminary data.</text>
</comment>
<organism evidence="2 3">
    <name type="scientific">Polarella glacialis</name>
    <name type="common">Dinoflagellate</name>
    <dbReference type="NCBI Taxonomy" id="89957"/>
    <lineage>
        <taxon>Eukaryota</taxon>
        <taxon>Sar</taxon>
        <taxon>Alveolata</taxon>
        <taxon>Dinophyceae</taxon>
        <taxon>Suessiales</taxon>
        <taxon>Suessiaceae</taxon>
        <taxon>Polarella</taxon>
    </lineage>
</organism>
<protein>
    <submittedName>
        <fullName evidence="2">Uncharacterized protein</fullName>
    </submittedName>
</protein>
<name>A0A813KZG5_POLGL</name>
<dbReference type="EMBL" id="CAJNNW010033385">
    <property type="protein sequence ID" value="CAE8718560.1"/>
    <property type="molecule type" value="Genomic_DNA"/>
</dbReference>
<accession>A0A813KZG5</accession>
<evidence type="ECO:0000256" key="1">
    <source>
        <dbReference type="SAM" id="Coils"/>
    </source>
</evidence>
<feature type="coiled-coil region" evidence="1">
    <location>
        <begin position="6"/>
        <end position="33"/>
    </location>
</feature>
<reference evidence="2" key="1">
    <citation type="submission" date="2021-02" db="EMBL/GenBank/DDBJ databases">
        <authorList>
            <person name="Dougan E. K."/>
            <person name="Rhodes N."/>
            <person name="Thang M."/>
            <person name="Chan C."/>
        </authorList>
    </citation>
    <scope>NUCLEOTIDE SEQUENCE</scope>
</reference>
<feature type="non-terminal residue" evidence="2">
    <location>
        <position position="1"/>
    </location>
</feature>
<sequence length="209" mass="23293">VMWSLAAQQENALDRLAQKHDALQENALDKLAQKYDAIQQRSTQVDALAQRYQEIMAALVLALDQGDRAESERLVDMMQDCVKEISQVCDWDCMDAQLEAGPFNRKARHMISQEYRSWCRSIGSRGAAQARAHVQLPPSSAKLRGAAGMAVAAPATMLAPDLMRPLRKERDCCGELEAKLWQASNWPSGLESLPNLLGPHGQVWQEPLQ</sequence>
<proteinExistence type="predicted"/>
<dbReference type="Proteomes" id="UP000626109">
    <property type="component" value="Unassembled WGS sequence"/>
</dbReference>
<dbReference type="AlphaFoldDB" id="A0A813KZG5"/>
<evidence type="ECO:0000313" key="3">
    <source>
        <dbReference type="Proteomes" id="UP000626109"/>
    </source>
</evidence>
<keyword evidence="1" id="KW-0175">Coiled coil</keyword>